<dbReference type="AlphaFoldDB" id="A0A917UEH9"/>
<evidence type="ECO:0000256" key="1">
    <source>
        <dbReference type="ARBA" id="ARBA00005336"/>
    </source>
</evidence>
<dbReference type="InterPro" id="IPR013783">
    <property type="entry name" value="Ig-like_fold"/>
</dbReference>
<reference evidence="6" key="2">
    <citation type="submission" date="2020-09" db="EMBL/GenBank/DDBJ databases">
        <authorList>
            <person name="Sun Q."/>
            <person name="Ohkuma M."/>
        </authorList>
    </citation>
    <scope>NUCLEOTIDE SEQUENCE</scope>
    <source>
        <strain evidence="6">JCM 19831</strain>
    </source>
</reference>
<comment type="function">
    <text evidence="3">Catalyzes the hydrolysis of a non-reducing terminal alpha-L-arabinopyranosidic linkage in ginsenoside Rb2 (alpha-L-arabinopyranosyl-(1-&gt;6)-alpha-D-glucopyranosyl) to release alpha-D-glucopyranosyl (Rd). It is not able to hydrolyze alpha-L-arabinofuranosyl-(1-&gt;6)-alpha-D-glucopyranosyl (Rc).</text>
</comment>
<gene>
    <name evidence="6" type="ORF">GCM10007977_100290</name>
</gene>
<dbReference type="InterPro" id="IPR050288">
    <property type="entry name" value="Cellulose_deg_GH3"/>
</dbReference>
<dbReference type="InterPro" id="IPR002772">
    <property type="entry name" value="Glyco_hydro_3_C"/>
</dbReference>
<dbReference type="Proteomes" id="UP000642070">
    <property type="component" value="Unassembled WGS sequence"/>
</dbReference>
<dbReference type="Gene3D" id="2.60.40.10">
    <property type="entry name" value="Immunoglobulins"/>
    <property type="match status" value="1"/>
</dbReference>
<dbReference type="InterPro" id="IPR036881">
    <property type="entry name" value="Glyco_hydro_3_C_sf"/>
</dbReference>
<evidence type="ECO:0000313" key="7">
    <source>
        <dbReference type="Proteomes" id="UP000642070"/>
    </source>
</evidence>
<proteinExistence type="inferred from homology"/>
<protein>
    <recommendedName>
        <fullName evidence="4">Exo-alpha-(1-&gt;6)-L-arabinopyranosidase</fullName>
    </recommendedName>
</protein>
<comment type="caution">
    <text evidence="6">The sequence shown here is derived from an EMBL/GenBank/DDBJ whole genome shotgun (WGS) entry which is preliminary data.</text>
</comment>
<dbReference type="PANTHER" id="PTHR42715:SF10">
    <property type="entry name" value="BETA-GLUCOSIDASE"/>
    <property type="match status" value="1"/>
</dbReference>
<dbReference type="FunFam" id="2.60.40.10:FF:000495">
    <property type="entry name" value="Periplasmic beta-glucosidase"/>
    <property type="match status" value="1"/>
</dbReference>
<dbReference type="GO" id="GO:0008422">
    <property type="term" value="F:beta-glucosidase activity"/>
    <property type="evidence" value="ECO:0007669"/>
    <property type="project" value="UniProtKB-ARBA"/>
</dbReference>
<keyword evidence="2" id="KW-0378">Hydrolase</keyword>
<dbReference type="SUPFAM" id="SSF52279">
    <property type="entry name" value="Beta-D-glucan exohydrolase, C-terminal domain"/>
    <property type="match status" value="1"/>
</dbReference>
<dbReference type="InterPro" id="IPR026891">
    <property type="entry name" value="Fn3-like"/>
</dbReference>
<dbReference type="EMBL" id="BMPI01000090">
    <property type="protein sequence ID" value="GGM82800.1"/>
    <property type="molecule type" value="Genomic_DNA"/>
</dbReference>
<dbReference type="Gene3D" id="3.40.50.1700">
    <property type="entry name" value="Glycoside hydrolase family 3 C-terminal domain"/>
    <property type="match status" value="1"/>
</dbReference>
<dbReference type="GO" id="GO:0005975">
    <property type="term" value="P:carbohydrate metabolic process"/>
    <property type="evidence" value="ECO:0007669"/>
    <property type="project" value="InterPro"/>
</dbReference>
<organism evidence="6 7">
    <name type="scientific">Dactylosporangium sucinum</name>
    <dbReference type="NCBI Taxonomy" id="1424081"/>
    <lineage>
        <taxon>Bacteria</taxon>
        <taxon>Bacillati</taxon>
        <taxon>Actinomycetota</taxon>
        <taxon>Actinomycetes</taxon>
        <taxon>Micromonosporales</taxon>
        <taxon>Micromonosporaceae</taxon>
        <taxon>Dactylosporangium</taxon>
    </lineage>
</organism>
<name>A0A917UEH9_9ACTN</name>
<evidence type="ECO:0000256" key="4">
    <source>
        <dbReference type="ARBA" id="ARBA00074219"/>
    </source>
</evidence>
<dbReference type="SMART" id="SM01217">
    <property type="entry name" value="Fn3_like"/>
    <property type="match status" value="1"/>
</dbReference>
<dbReference type="RefSeq" id="WP_190257179.1">
    <property type="nucleotide sequence ID" value="NZ_BMPI01000090.1"/>
</dbReference>
<comment type="similarity">
    <text evidence="1">Belongs to the glycosyl hydrolase 3 family.</text>
</comment>
<reference evidence="6" key="1">
    <citation type="journal article" date="2014" name="Int. J. Syst. Evol. Microbiol.">
        <title>Complete genome sequence of Corynebacterium casei LMG S-19264T (=DSM 44701T), isolated from a smear-ripened cheese.</title>
        <authorList>
            <consortium name="US DOE Joint Genome Institute (JGI-PGF)"/>
            <person name="Walter F."/>
            <person name="Albersmeier A."/>
            <person name="Kalinowski J."/>
            <person name="Ruckert C."/>
        </authorList>
    </citation>
    <scope>NUCLEOTIDE SEQUENCE</scope>
    <source>
        <strain evidence="6">JCM 19831</strain>
    </source>
</reference>
<sequence length="304" mass="32265">MDEAVDDIPAAVEAARNADVAVVAVGERSGWIGDATGGEGRSRADLRLLGRQTELLNAVADTGTAMVVVLFSGRPLVLGAASERAAAVIVAWHPGPFGGVALGEALWGVGEPGGRLPITFPRGVGQVPMYSGHSSGSGYRCAEGPALHPYIDSDSTPRYPFGHGLSFASFEWSEFEASTASAECGATVSVSLRVTNTSRRDGAEVVQLYGFDHCAGVTRPVRQLLGFSRVEVPAGGAVRVTFDVDTSLFAWWDSPRRWVVEPGPVELMLARSADDVVWRHRLALTGPELSLDRRRAFYSVGRAS</sequence>
<accession>A0A917UEH9</accession>
<feature type="domain" description="Fibronectin type III-like" evidence="5">
    <location>
        <begin position="204"/>
        <end position="273"/>
    </location>
</feature>
<evidence type="ECO:0000259" key="5">
    <source>
        <dbReference type="SMART" id="SM01217"/>
    </source>
</evidence>
<evidence type="ECO:0000313" key="6">
    <source>
        <dbReference type="EMBL" id="GGM82800.1"/>
    </source>
</evidence>
<evidence type="ECO:0000256" key="2">
    <source>
        <dbReference type="ARBA" id="ARBA00022801"/>
    </source>
</evidence>
<keyword evidence="7" id="KW-1185">Reference proteome</keyword>
<dbReference type="Pfam" id="PF01915">
    <property type="entry name" value="Glyco_hydro_3_C"/>
    <property type="match status" value="1"/>
</dbReference>
<dbReference type="PANTHER" id="PTHR42715">
    <property type="entry name" value="BETA-GLUCOSIDASE"/>
    <property type="match status" value="1"/>
</dbReference>
<dbReference type="Pfam" id="PF14310">
    <property type="entry name" value="Fn3-like"/>
    <property type="match status" value="1"/>
</dbReference>
<evidence type="ECO:0000256" key="3">
    <source>
        <dbReference type="ARBA" id="ARBA00058905"/>
    </source>
</evidence>